<dbReference type="AlphaFoldDB" id="A0A9Q1BY79"/>
<feature type="compositionally biased region" description="Low complexity" evidence="1">
    <location>
        <begin position="82"/>
        <end position="96"/>
    </location>
</feature>
<comment type="caution">
    <text evidence="2">The sequence shown here is derived from an EMBL/GenBank/DDBJ whole genome shotgun (WGS) entry which is preliminary data.</text>
</comment>
<evidence type="ECO:0000313" key="2">
    <source>
        <dbReference type="EMBL" id="KAJ8035111.1"/>
    </source>
</evidence>
<protein>
    <submittedName>
        <fullName evidence="2">Uncharacterized protein</fullName>
    </submittedName>
</protein>
<dbReference type="OrthoDB" id="6778265at2759"/>
<evidence type="ECO:0000256" key="1">
    <source>
        <dbReference type="SAM" id="MobiDB-lite"/>
    </source>
</evidence>
<gene>
    <name evidence="2" type="ORF">HOLleu_22227</name>
</gene>
<dbReference type="Proteomes" id="UP001152320">
    <property type="component" value="Chromosome 10"/>
</dbReference>
<reference evidence="2" key="1">
    <citation type="submission" date="2021-10" db="EMBL/GenBank/DDBJ databases">
        <title>Tropical sea cucumber genome reveals ecological adaptation and Cuvierian tubules defense mechanism.</title>
        <authorList>
            <person name="Chen T."/>
        </authorList>
    </citation>
    <scope>NUCLEOTIDE SEQUENCE</scope>
    <source>
        <strain evidence="2">Nanhai2018</strain>
        <tissue evidence="2">Muscle</tissue>
    </source>
</reference>
<dbReference type="EMBL" id="JAIZAY010000010">
    <property type="protein sequence ID" value="KAJ8035111.1"/>
    <property type="molecule type" value="Genomic_DNA"/>
</dbReference>
<organism evidence="2 3">
    <name type="scientific">Holothuria leucospilota</name>
    <name type="common">Black long sea cucumber</name>
    <name type="synonym">Mertensiothuria leucospilota</name>
    <dbReference type="NCBI Taxonomy" id="206669"/>
    <lineage>
        <taxon>Eukaryota</taxon>
        <taxon>Metazoa</taxon>
        <taxon>Echinodermata</taxon>
        <taxon>Eleutherozoa</taxon>
        <taxon>Echinozoa</taxon>
        <taxon>Holothuroidea</taxon>
        <taxon>Aspidochirotacea</taxon>
        <taxon>Aspidochirotida</taxon>
        <taxon>Holothuriidae</taxon>
        <taxon>Holothuria</taxon>
    </lineage>
</organism>
<evidence type="ECO:0000313" key="3">
    <source>
        <dbReference type="Proteomes" id="UP001152320"/>
    </source>
</evidence>
<dbReference type="PANTHER" id="PTHR38681:SF1">
    <property type="entry name" value="RETROVIRUS-RELATED POL POLYPROTEIN FROM TRANSPOSON 412-LIKE PROTEIN"/>
    <property type="match status" value="1"/>
</dbReference>
<keyword evidence="3" id="KW-1185">Reference proteome</keyword>
<dbReference type="PANTHER" id="PTHR38681">
    <property type="entry name" value="RETROVIRUS-RELATED POL POLYPROTEIN FROM TRANSPOSON 412-LIKE PROTEIN-RELATED"/>
    <property type="match status" value="1"/>
</dbReference>
<accession>A0A9Q1BY79</accession>
<feature type="region of interest" description="Disordered" evidence="1">
    <location>
        <begin position="77"/>
        <end position="96"/>
    </location>
</feature>
<proteinExistence type="predicted"/>
<sequence length="96" mass="11086">MTPMGTRPHMQRLQLPKDLEHCTHVWVLHDTVKKPFQPPYCGPYKVISRGDKTFVVEINSKHDTVSRDRLKVAWTDQEDIMPSTQSTTPDTTPVKE</sequence>
<name>A0A9Q1BY79_HOLLE</name>